<dbReference type="EMBL" id="KR095315">
    <property type="protein sequence ID" value="AKS26434.1"/>
    <property type="molecule type" value="Genomic_DNA"/>
</dbReference>
<reference evidence="1 2" key="1">
    <citation type="submission" date="2015-04" db="EMBL/GenBank/DDBJ databases">
        <title>Diachasmimorpha longicaudata entomopoxvirus genome.</title>
        <authorList>
            <person name="Coffman K.A."/>
            <person name="Burke G.R."/>
        </authorList>
    </citation>
    <scope>NUCLEOTIDE SEQUENCE [LARGE SCALE GENOMIC DNA]</scope>
</reference>
<evidence type="ECO:0000313" key="2">
    <source>
        <dbReference type="Proteomes" id="UP000593702"/>
    </source>
</evidence>
<accession>A0A7R5WMN0</accession>
<keyword evidence="2" id="KW-1185">Reference proteome</keyword>
<organism evidence="1 2">
    <name type="scientific">Diachasmimorpha longicaudata entomopoxvirus</name>
    <dbReference type="NCBI Taxonomy" id="109981"/>
    <lineage>
        <taxon>Viruses</taxon>
        <taxon>Varidnaviria</taxon>
        <taxon>Bamfordvirae</taxon>
        <taxon>Nucleocytoviricota</taxon>
        <taxon>Pokkesviricetes</taxon>
        <taxon>Chitovirales</taxon>
        <taxon>Poxviridae</taxon>
        <taxon>Entomopoxvirinae</taxon>
        <taxon>Epsilonentomopoxvirus</taxon>
        <taxon>Epsilonentomopoxvirus dlongicaudata</taxon>
        <taxon>Diachasmimorpha entomopoxvirus</taxon>
    </lineage>
</organism>
<sequence>MGRKNKKVAQTSQIEKYLQELQNLSDKTCFEYEIIEKMIEKLGPFSITLHETPVWYLIPDQTVYKDIRPDTIRFLKTDKRNSYVREPSFIKTPNIFSFYHTNGKIVKQKGDRTLEKFLEAKTISIVYNPKM</sequence>
<proteinExistence type="predicted"/>
<dbReference type="Proteomes" id="UP000593702">
    <property type="component" value="Segment"/>
</dbReference>
<name>A0A7R5WMN0_9POXV</name>
<evidence type="ECO:0000313" key="1">
    <source>
        <dbReference type="EMBL" id="AKS26434.1"/>
    </source>
</evidence>
<gene>
    <name evidence="1" type="ORF">DLEV_143</name>
</gene>
<protein>
    <submittedName>
        <fullName evidence="1">Uncharacterized protein</fullName>
    </submittedName>
</protein>